<name>A0A8I0H578_XANCI</name>
<dbReference type="Pfam" id="PF02481">
    <property type="entry name" value="DNA_processg_A"/>
    <property type="match status" value="1"/>
</dbReference>
<dbReference type="GO" id="GO:0009294">
    <property type="term" value="P:DNA-mediated transformation"/>
    <property type="evidence" value="ECO:0007669"/>
    <property type="project" value="InterPro"/>
</dbReference>
<organism evidence="3 4">
    <name type="scientific">Xanthomonas citri pv. citri</name>
    <dbReference type="NCBI Taxonomy" id="611301"/>
    <lineage>
        <taxon>Bacteria</taxon>
        <taxon>Pseudomonadati</taxon>
        <taxon>Pseudomonadota</taxon>
        <taxon>Gammaproteobacteria</taxon>
        <taxon>Lysobacterales</taxon>
        <taxon>Lysobacteraceae</taxon>
        <taxon>Xanthomonas</taxon>
    </lineage>
</organism>
<gene>
    <name evidence="3" type="ORF">GUH15_07500</name>
</gene>
<reference evidence="3" key="1">
    <citation type="submission" date="2020-01" db="EMBL/GenBank/DDBJ databases">
        <authorList>
            <person name="Richard D."/>
        </authorList>
    </citation>
    <scope>NUCLEOTIDE SEQUENCE</scope>
    <source>
        <strain evidence="3">JP541</strain>
    </source>
</reference>
<feature type="non-terminal residue" evidence="3">
    <location>
        <position position="81"/>
    </location>
</feature>
<dbReference type="EMBL" id="JAABFR010000469">
    <property type="protein sequence ID" value="MBD4335902.1"/>
    <property type="molecule type" value="Genomic_DNA"/>
</dbReference>
<sequence>DKSRFSRDVVMHGALISEYAPGTKPYSSFFRARNRITSGLSLGVTVIEAPLRSGTRLFVNEAADQGKEVFAVPGNADQPNC</sequence>
<dbReference type="Proteomes" id="UP000653002">
    <property type="component" value="Unassembled WGS sequence"/>
</dbReference>
<evidence type="ECO:0000313" key="4">
    <source>
        <dbReference type="Proteomes" id="UP000653002"/>
    </source>
</evidence>
<comment type="caution">
    <text evidence="3">The sequence shown here is derived from an EMBL/GenBank/DDBJ whole genome shotgun (WGS) entry which is preliminary data.</text>
</comment>
<dbReference type="Gene3D" id="3.40.50.450">
    <property type="match status" value="1"/>
</dbReference>
<dbReference type="InterPro" id="IPR003488">
    <property type="entry name" value="DprA"/>
</dbReference>
<evidence type="ECO:0000256" key="1">
    <source>
        <dbReference type="ARBA" id="ARBA00006525"/>
    </source>
</evidence>
<proteinExistence type="inferred from homology"/>
<feature type="non-terminal residue" evidence="3">
    <location>
        <position position="1"/>
    </location>
</feature>
<dbReference type="PANTHER" id="PTHR43022:SF1">
    <property type="entry name" value="PROTEIN SMF"/>
    <property type="match status" value="1"/>
</dbReference>
<feature type="domain" description="Smf/DprA SLOG" evidence="2">
    <location>
        <begin position="5"/>
        <end position="79"/>
    </location>
</feature>
<dbReference type="PANTHER" id="PTHR43022">
    <property type="entry name" value="PROTEIN SMF"/>
    <property type="match status" value="1"/>
</dbReference>
<evidence type="ECO:0000313" key="3">
    <source>
        <dbReference type="EMBL" id="MBD4335902.1"/>
    </source>
</evidence>
<accession>A0A8I0H578</accession>
<evidence type="ECO:0000259" key="2">
    <source>
        <dbReference type="Pfam" id="PF02481"/>
    </source>
</evidence>
<dbReference type="AlphaFoldDB" id="A0A8I0H578"/>
<dbReference type="SUPFAM" id="SSF102405">
    <property type="entry name" value="MCP/YpsA-like"/>
    <property type="match status" value="1"/>
</dbReference>
<comment type="similarity">
    <text evidence="1">Belongs to the DprA/Smf family.</text>
</comment>
<dbReference type="InterPro" id="IPR057666">
    <property type="entry name" value="DrpA_SLOG"/>
</dbReference>
<protein>
    <submittedName>
        <fullName evidence="3">DNA-protecting protein DprA</fullName>
    </submittedName>
</protein>